<name>D2B490_STRRD</name>
<dbReference type="AlphaFoldDB" id="D2B490"/>
<accession>D2B490</accession>
<proteinExistence type="predicted"/>
<dbReference type="EMBL" id="CP001814">
    <property type="protein sequence ID" value="ACZ91324.1"/>
    <property type="molecule type" value="Genomic_DNA"/>
</dbReference>
<sequence length="246" mass="27571">MTFARPGWGREARRRGENVAMGTERIPYLLGYHEIARLFQVARDAPLQWRKRSLLQEPDCVISGSPYWLLPTVFALSKPGYREIDLQRLDDYKAGIPGGYVTHDTDQMPPLIGIQEVSWIFGKSSSAIGQWRNRGTLPRPDLTLSGSPLWRLETILADAERRDRSVSQTVIARIRAGERAQPSRRRLPSPHAGEQEIVPAARTFTSAEYPAATSFLESVLAAGHAVEIRPHPFNLPSPKQDISPLD</sequence>
<organism evidence="1 2">
    <name type="scientific">Streptosporangium roseum (strain ATCC 12428 / DSM 43021 / JCM 3005 / KCTC 9067 / NCIMB 10171 / NRRL 2505 / NI 9100)</name>
    <dbReference type="NCBI Taxonomy" id="479432"/>
    <lineage>
        <taxon>Bacteria</taxon>
        <taxon>Bacillati</taxon>
        <taxon>Actinomycetota</taxon>
        <taxon>Actinomycetes</taxon>
        <taxon>Streptosporangiales</taxon>
        <taxon>Streptosporangiaceae</taxon>
        <taxon>Streptosporangium</taxon>
    </lineage>
</organism>
<gene>
    <name evidence="1" type="ordered locus">Sros_8683</name>
</gene>
<evidence type="ECO:0000313" key="2">
    <source>
        <dbReference type="Proteomes" id="UP000002029"/>
    </source>
</evidence>
<dbReference type="STRING" id="479432.Sros_8683"/>
<evidence type="ECO:0000313" key="1">
    <source>
        <dbReference type="EMBL" id="ACZ91324.1"/>
    </source>
</evidence>
<reference evidence="1 2" key="1">
    <citation type="journal article" date="2010" name="Stand. Genomic Sci.">
        <title>Complete genome sequence of Streptosporangium roseum type strain (NI 9100).</title>
        <authorList>
            <person name="Nolan M."/>
            <person name="Sikorski J."/>
            <person name="Jando M."/>
            <person name="Lucas S."/>
            <person name="Lapidus A."/>
            <person name="Glavina Del Rio T."/>
            <person name="Chen F."/>
            <person name="Tice H."/>
            <person name="Pitluck S."/>
            <person name="Cheng J.F."/>
            <person name="Chertkov O."/>
            <person name="Sims D."/>
            <person name="Meincke L."/>
            <person name="Brettin T."/>
            <person name="Han C."/>
            <person name="Detter J.C."/>
            <person name="Bruce D."/>
            <person name="Goodwin L."/>
            <person name="Land M."/>
            <person name="Hauser L."/>
            <person name="Chang Y.J."/>
            <person name="Jeffries C.D."/>
            <person name="Ivanova N."/>
            <person name="Mavromatis K."/>
            <person name="Mikhailova N."/>
            <person name="Chen A."/>
            <person name="Palaniappan K."/>
            <person name="Chain P."/>
            <person name="Rohde M."/>
            <person name="Goker M."/>
            <person name="Bristow J."/>
            <person name="Eisen J.A."/>
            <person name="Markowitz V."/>
            <person name="Hugenholtz P."/>
            <person name="Kyrpides N.C."/>
            <person name="Klenk H.P."/>
        </authorList>
    </citation>
    <scope>NUCLEOTIDE SEQUENCE [LARGE SCALE GENOMIC DNA]</scope>
    <source>
        <strain evidence="2">ATCC 12428 / DSM 43021 / JCM 3005 / NI 9100</strain>
    </source>
</reference>
<dbReference type="HOGENOM" id="CLU_1199273_0_0_11"/>
<dbReference type="eggNOG" id="ENOG5033W7F">
    <property type="taxonomic scope" value="Bacteria"/>
</dbReference>
<dbReference type="KEGG" id="sro:Sros_8683"/>
<dbReference type="Proteomes" id="UP000002029">
    <property type="component" value="Chromosome"/>
</dbReference>
<keyword evidence="2" id="KW-1185">Reference proteome</keyword>
<protein>
    <submittedName>
        <fullName evidence="1">Uncharacterized protein</fullName>
    </submittedName>
</protein>